<feature type="compositionally biased region" description="Low complexity" evidence="1">
    <location>
        <begin position="337"/>
        <end position="346"/>
    </location>
</feature>
<dbReference type="AlphaFoldDB" id="A0A6A5T596"/>
<feature type="region of interest" description="Disordered" evidence="1">
    <location>
        <begin position="234"/>
        <end position="289"/>
    </location>
</feature>
<gene>
    <name evidence="2" type="ORF">EJ02DRAFT_365678</name>
</gene>
<protein>
    <submittedName>
        <fullName evidence="2">Uncharacterized protein</fullName>
    </submittedName>
</protein>
<feature type="region of interest" description="Disordered" evidence="1">
    <location>
        <begin position="382"/>
        <end position="471"/>
    </location>
</feature>
<proteinExistence type="predicted"/>
<dbReference type="OrthoDB" id="3800277at2759"/>
<dbReference type="EMBL" id="ML975999">
    <property type="protein sequence ID" value="KAF1947350.1"/>
    <property type="molecule type" value="Genomic_DNA"/>
</dbReference>
<keyword evidence="3" id="KW-1185">Reference proteome</keyword>
<evidence type="ECO:0000313" key="3">
    <source>
        <dbReference type="Proteomes" id="UP000800038"/>
    </source>
</evidence>
<name>A0A6A5T596_9PLEO</name>
<reference evidence="2" key="1">
    <citation type="journal article" date="2020" name="Stud. Mycol.">
        <title>101 Dothideomycetes genomes: a test case for predicting lifestyles and emergence of pathogens.</title>
        <authorList>
            <person name="Haridas S."/>
            <person name="Albert R."/>
            <person name="Binder M."/>
            <person name="Bloem J."/>
            <person name="Labutti K."/>
            <person name="Salamov A."/>
            <person name="Andreopoulos B."/>
            <person name="Baker S."/>
            <person name="Barry K."/>
            <person name="Bills G."/>
            <person name="Bluhm B."/>
            <person name="Cannon C."/>
            <person name="Castanera R."/>
            <person name="Culley D."/>
            <person name="Daum C."/>
            <person name="Ezra D."/>
            <person name="Gonzalez J."/>
            <person name="Henrissat B."/>
            <person name="Kuo A."/>
            <person name="Liang C."/>
            <person name="Lipzen A."/>
            <person name="Lutzoni F."/>
            <person name="Magnuson J."/>
            <person name="Mondo S."/>
            <person name="Nolan M."/>
            <person name="Ohm R."/>
            <person name="Pangilinan J."/>
            <person name="Park H.-J."/>
            <person name="Ramirez L."/>
            <person name="Alfaro M."/>
            <person name="Sun H."/>
            <person name="Tritt A."/>
            <person name="Yoshinaga Y."/>
            <person name="Zwiers L.-H."/>
            <person name="Turgeon B."/>
            <person name="Goodwin S."/>
            <person name="Spatafora J."/>
            <person name="Crous P."/>
            <person name="Grigoriev I."/>
        </authorList>
    </citation>
    <scope>NUCLEOTIDE SEQUENCE</scope>
    <source>
        <strain evidence="2">CBS 161.51</strain>
    </source>
</reference>
<organism evidence="2 3">
    <name type="scientific">Clathrospora elynae</name>
    <dbReference type="NCBI Taxonomy" id="706981"/>
    <lineage>
        <taxon>Eukaryota</taxon>
        <taxon>Fungi</taxon>
        <taxon>Dikarya</taxon>
        <taxon>Ascomycota</taxon>
        <taxon>Pezizomycotina</taxon>
        <taxon>Dothideomycetes</taxon>
        <taxon>Pleosporomycetidae</taxon>
        <taxon>Pleosporales</taxon>
        <taxon>Diademaceae</taxon>
        <taxon>Clathrospora</taxon>
    </lineage>
</organism>
<feature type="compositionally biased region" description="Basic and acidic residues" evidence="1">
    <location>
        <begin position="462"/>
        <end position="471"/>
    </location>
</feature>
<feature type="region of interest" description="Disordered" evidence="1">
    <location>
        <begin position="308"/>
        <end position="354"/>
    </location>
</feature>
<feature type="compositionally biased region" description="Basic and acidic residues" evidence="1">
    <location>
        <begin position="245"/>
        <end position="289"/>
    </location>
</feature>
<sequence>MMTTVYRRAHNNFVNLGRLYSVPPWGTVPIYGLTKPQNNFVNLGNLYAHTKNRKPPGWAYFDDGSVFIAPYGWFPHDVFERRMKIAARFVSDPTPKLQETRRENPHKKRFIIINKNGKELFENTFHILARNAQDGQRVQVTDPPFQAVALSLDPTGNHPVSARFQDAPQLKYEHRVRSTEALETFRGTLVDGVLQPNVRLGNGLGLSDKPTILKPQVQEKRRTRNYEARKLREEVGLPPRAPAKLLDRLGVRSPRDRPSPPRFDRPQPPRFDRPTPVQDRDLERREAQVAQRERELIQLQQQLLLQTMRNQNTRPHRERVSQYPPRDNTYSREHRTPASARAPTATKSDPKTADIEARERALEQREELLRFKRKTWILEQKLAQATGRPPPAQEAYEGDVDAPKRTSQPPYEPPSRRVAATEPEHRSSGDDFPSTDFDLDASPPEALKTLRSRIQLPSRRILRSDRVPRPR</sequence>
<evidence type="ECO:0000256" key="1">
    <source>
        <dbReference type="SAM" id="MobiDB-lite"/>
    </source>
</evidence>
<evidence type="ECO:0000313" key="2">
    <source>
        <dbReference type="EMBL" id="KAF1947350.1"/>
    </source>
</evidence>
<accession>A0A6A5T596</accession>
<dbReference type="Proteomes" id="UP000800038">
    <property type="component" value="Unassembled WGS sequence"/>
</dbReference>